<dbReference type="Gene3D" id="3.40.630.30">
    <property type="match status" value="1"/>
</dbReference>
<dbReference type="PROSITE" id="PS51186">
    <property type="entry name" value="GNAT"/>
    <property type="match status" value="1"/>
</dbReference>
<dbReference type="InterPro" id="IPR000182">
    <property type="entry name" value="GNAT_dom"/>
</dbReference>
<sequence>MALPDGMTVRPAAVADAAEVCALLNRVDEIETGEAGTDLAEVEQELAHPELDLAADSWLLHDGDGQLVGYGLVRDRSGGERIDLDQYLLPDQLAGGLHLFDLMEARAAELARGNGAERAVLHLLLNSTPTTDTDAMRARGWRLARRHHSLHRAISPATDPLPEPPAGVRLRDCTEEADRQVAHRLIQQTFAEHYDFKPRTYRQWLQDIGAETVDWSLVWVAALDGHGDVAVLRTGVRPPGTAWASNIGVLPAARGRGLGGHLLRHFFAAHAARGLTGAGLGVDTENATGAMELYLKNGMELQFAVDTWELVLPTAA</sequence>
<evidence type="ECO:0000313" key="2">
    <source>
        <dbReference type="EMBL" id="GLW57683.1"/>
    </source>
</evidence>
<accession>A0A9W6PMQ1</accession>
<evidence type="ECO:0000259" key="1">
    <source>
        <dbReference type="PROSITE" id="PS51186"/>
    </source>
</evidence>
<dbReference type="InterPro" id="IPR016181">
    <property type="entry name" value="Acyl_CoA_acyltransferase"/>
</dbReference>
<dbReference type="Pfam" id="PF13508">
    <property type="entry name" value="Acetyltransf_7"/>
    <property type="match status" value="1"/>
</dbReference>
<dbReference type="RefSeq" id="WP_033253158.1">
    <property type="nucleotide sequence ID" value="NZ_BSRX01000041.1"/>
</dbReference>
<dbReference type="Proteomes" id="UP001165143">
    <property type="component" value="Unassembled WGS sequence"/>
</dbReference>
<proteinExistence type="predicted"/>
<evidence type="ECO:0000313" key="3">
    <source>
        <dbReference type="Proteomes" id="UP001165143"/>
    </source>
</evidence>
<reference evidence="2" key="1">
    <citation type="submission" date="2023-02" db="EMBL/GenBank/DDBJ databases">
        <title>Kitasatospora phosalacinea NBRC 14362.</title>
        <authorList>
            <person name="Ichikawa N."/>
            <person name="Sato H."/>
            <person name="Tonouchi N."/>
        </authorList>
    </citation>
    <scope>NUCLEOTIDE SEQUENCE</scope>
    <source>
        <strain evidence="2">NBRC 14362</strain>
    </source>
</reference>
<dbReference type="SUPFAM" id="SSF55729">
    <property type="entry name" value="Acyl-CoA N-acyltransferases (Nat)"/>
    <property type="match status" value="2"/>
</dbReference>
<protein>
    <submittedName>
        <fullName evidence="2">GNAT family acetyltransferase</fullName>
    </submittedName>
</protein>
<dbReference type="EMBL" id="BSRX01000041">
    <property type="protein sequence ID" value="GLW57683.1"/>
    <property type="molecule type" value="Genomic_DNA"/>
</dbReference>
<feature type="domain" description="N-acetyltransferase" evidence="1">
    <location>
        <begin position="168"/>
        <end position="316"/>
    </location>
</feature>
<comment type="caution">
    <text evidence="2">The sequence shown here is derived from an EMBL/GenBank/DDBJ whole genome shotgun (WGS) entry which is preliminary data.</text>
</comment>
<gene>
    <name evidence="2" type="ORF">Kpho01_56940</name>
</gene>
<dbReference type="AlphaFoldDB" id="A0A9W6PMQ1"/>
<dbReference type="GO" id="GO:0016747">
    <property type="term" value="F:acyltransferase activity, transferring groups other than amino-acyl groups"/>
    <property type="evidence" value="ECO:0007669"/>
    <property type="project" value="InterPro"/>
</dbReference>
<name>A0A9W6PMQ1_9ACTN</name>
<organism evidence="2 3">
    <name type="scientific">Kitasatospora phosalacinea</name>
    <dbReference type="NCBI Taxonomy" id="2065"/>
    <lineage>
        <taxon>Bacteria</taxon>
        <taxon>Bacillati</taxon>
        <taxon>Actinomycetota</taxon>
        <taxon>Actinomycetes</taxon>
        <taxon>Kitasatosporales</taxon>
        <taxon>Streptomycetaceae</taxon>
        <taxon>Kitasatospora</taxon>
    </lineage>
</organism>
<dbReference type="OrthoDB" id="9799092at2"/>
<dbReference type="CDD" id="cd04301">
    <property type="entry name" value="NAT_SF"/>
    <property type="match status" value="1"/>
</dbReference>